<sequence length="245" mass="28196">MRLLPRSSTTAAEFKELSVNTPHGEILFTHEIKHGLKRVYIRINNDGKVMLRSARMSINEARGIILSKSGWIQAKLAEKRTNAVFDPLQNMHYLGVQYENQWIFNEKMGIGSVKIGFQAGKCVFEYNPQMMRDEILLEKLDGFYRKEAKKIVPPLVEKWSAAMGLKQKSVTFRKARSRWGSCSSKGGLSFNIYLAKLPPECIEYVVVHELAHLAHHNHGAQFWALVGRYIPDYQRLRRSMKQFAV</sequence>
<gene>
    <name evidence="2" type="ORF">C8D98_2364</name>
</gene>
<feature type="domain" description="YgjP-like metallopeptidase" evidence="1">
    <location>
        <begin position="37"/>
        <end position="242"/>
    </location>
</feature>
<name>A0A4R1K635_9BACT</name>
<evidence type="ECO:0000259" key="1">
    <source>
        <dbReference type="Pfam" id="PF01863"/>
    </source>
</evidence>
<dbReference type="Proteomes" id="UP000294614">
    <property type="component" value="Unassembled WGS sequence"/>
</dbReference>
<dbReference type="RefSeq" id="WP_132874340.1">
    <property type="nucleotide sequence ID" value="NZ_VISF01000001.1"/>
</dbReference>
<dbReference type="Gene3D" id="3.30.2010.10">
    <property type="entry name" value="Metalloproteases ('zincins'), catalytic domain"/>
    <property type="match status" value="1"/>
</dbReference>
<dbReference type="PANTHER" id="PTHR30399:SF1">
    <property type="entry name" value="UTP PYROPHOSPHATASE"/>
    <property type="match status" value="1"/>
</dbReference>
<dbReference type="EMBL" id="SMGG01000006">
    <property type="protein sequence ID" value="TCK59430.1"/>
    <property type="molecule type" value="Genomic_DNA"/>
</dbReference>
<dbReference type="AlphaFoldDB" id="A0A4R1K635"/>
<protein>
    <recommendedName>
        <fullName evidence="1">YgjP-like metallopeptidase domain-containing protein</fullName>
    </recommendedName>
</protein>
<dbReference type="Pfam" id="PF01863">
    <property type="entry name" value="YgjP-like"/>
    <property type="match status" value="1"/>
</dbReference>
<evidence type="ECO:0000313" key="2">
    <source>
        <dbReference type="EMBL" id="TCK59430.1"/>
    </source>
</evidence>
<dbReference type="InterPro" id="IPR053136">
    <property type="entry name" value="UTP_pyrophosphatase-like"/>
</dbReference>
<dbReference type="PANTHER" id="PTHR30399">
    <property type="entry name" value="UNCHARACTERIZED PROTEIN YGJP"/>
    <property type="match status" value="1"/>
</dbReference>
<dbReference type="InterPro" id="IPR002725">
    <property type="entry name" value="YgjP-like_metallopeptidase"/>
</dbReference>
<organism evidence="2 3">
    <name type="scientific">Seleniivibrio woodruffii</name>
    <dbReference type="NCBI Taxonomy" id="1078050"/>
    <lineage>
        <taxon>Bacteria</taxon>
        <taxon>Pseudomonadati</taxon>
        <taxon>Deferribacterota</taxon>
        <taxon>Deferribacteres</taxon>
        <taxon>Deferribacterales</taxon>
        <taxon>Geovibrionaceae</taxon>
        <taxon>Seleniivibrio</taxon>
    </lineage>
</organism>
<dbReference type="OrthoDB" id="5321643at2"/>
<evidence type="ECO:0000313" key="3">
    <source>
        <dbReference type="Proteomes" id="UP000294614"/>
    </source>
</evidence>
<proteinExistence type="predicted"/>
<reference evidence="2 3" key="1">
    <citation type="submission" date="2019-03" db="EMBL/GenBank/DDBJ databases">
        <title>Genomic Encyclopedia of Type Strains, Phase IV (KMG-IV): sequencing the most valuable type-strain genomes for metagenomic binning, comparative biology and taxonomic classification.</title>
        <authorList>
            <person name="Goeker M."/>
        </authorList>
    </citation>
    <scope>NUCLEOTIDE SEQUENCE [LARGE SCALE GENOMIC DNA]</scope>
    <source>
        <strain evidence="2 3">DSM 24984</strain>
    </source>
</reference>
<accession>A0A4R1K635</accession>
<comment type="caution">
    <text evidence="2">The sequence shown here is derived from an EMBL/GenBank/DDBJ whole genome shotgun (WGS) entry which is preliminary data.</text>
</comment>
<keyword evidence="3" id="KW-1185">Reference proteome</keyword>
<dbReference type="CDD" id="cd07344">
    <property type="entry name" value="M48_yhfN_like"/>
    <property type="match status" value="1"/>
</dbReference>